<organism evidence="1 2">
    <name type="scientific">Trichinella spiralis</name>
    <name type="common">Trichina worm</name>
    <dbReference type="NCBI Taxonomy" id="6334"/>
    <lineage>
        <taxon>Eukaryota</taxon>
        <taxon>Metazoa</taxon>
        <taxon>Ecdysozoa</taxon>
        <taxon>Nematoda</taxon>
        <taxon>Enoplea</taxon>
        <taxon>Dorylaimia</taxon>
        <taxon>Trichinellida</taxon>
        <taxon>Trichinellidae</taxon>
        <taxon>Trichinella</taxon>
    </lineage>
</organism>
<accession>A0ABR3KD98</accession>
<keyword evidence="2" id="KW-1185">Reference proteome</keyword>
<sequence>MELTIYLLDNFFGFFSFLCSPGESSTWYEWIVTPLLLLCCQVLKAWLPLPGAPNYICFGRLFPLNYLTRWTETRTS</sequence>
<gene>
    <name evidence="1" type="ORF">TSPI_08720</name>
</gene>
<dbReference type="Proteomes" id="UP001558632">
    <property type="component" value="Unassembled WGS sequence"/>
</dbReference>
<comment type="caution">
    <text evidence="1">The sequence shown here is derived from an EMBL/GenBank/DDBJ whole genome shotgun (WGS) entry which is preliminary data.</text>
</comment>
<reference evidence="1 2" key="1">
    <citation type="submission" date="2024-07" db="EMBL/GenBank/DDBJ databases">
        <title>Enhanced genomic and transcriptomic resources for Trichinella pseudospiralis and T. spiralis underpin the discovery of pronounced molecular differences between stages and species.</title>
        <authorList>
            <person name="Pasi K.K."/>
            <person name="La Rosa G."/>
            <person name="Gomez-Morales M.A."/>
            <person name="Tosini F."/>
            <person name="Sumanam S."/>
            <person name="Young N.D."/>
            <person name="Chang B.C."/>
            <person name="Robin G.B."/>
        </authorList>
    </citation>
    <scope>NUCLEOTIDE SEQUENCE [LARGE SCALE GENOMIC DNA]</scope>
    <source>
        <strain evidence="1">ISS534</strain>
    </source>
</reference>
<dbReference type="EMBL" id="JBEUSY010000432">
    <property type="protein sequence ID" value="KAL1233627.1"/>
    <property type="molecule type" value="Genomic_DNA"/>
</dbReference>
<evidence type="ECO:0000313" key="2">
    <source>
        <dbReference type="Proteomes" id="UP001558632"/>
    </source>
</evidence>
<protein>
    <submittedName>
        <fullName evidence="1">V-type proton ATPasesubunit a</fullName>
    </submittedName>
</protein>
<evidence type="ECO:0000313" key="1">
    <source>
        <dbReference type="EMBL" id="KAL1233627.1"/>
    </source>
</evidence>
<proteinExistence type="predicted"/>
<name>A0ABR3KD98_TRISP</name>